<evidence type="ECO:0000256" key="8">
    <source>
        <dbReference type="HAMAP-Rule" id="MF_01323"/>
    </source>
</evidence>
<dbReference type="Gene3D" id="1.10.274.100">
    <property type="entry name" value="RNA polymerase Rpb1, domain 3"/>
    <property type="match status" value="1"/>
</dbReference>
<dbReference type="InterPro" id="IPR007080">
    <property type="entry name" value="RNA_pol_Rpb1_1"/>
</dbReference>
<dbReference type="GO" id="GO:0006351">
    <property type="term" value="P:DNA-templated transcription"/>
    <property type="evidence" value="ECO:0007669"/>
    <property type="project" value="UniProtKB-UniRule"/>
</dbReference>
<dbReference type="SUPFAM" id="SSF64484">
    <property type="entry name" value="beta and beta-prime subunits of DNA dependent RNA-polymerase"/>
    <property type="match status" value="1"/>
</dbReference>
<dbReference type="InterPro" id="IPR044893">
    <property type="entry name" value="RNA_pol_Rpb1_clamp_domain"/>
</dbReference>
<dbReference type="InterPro" id="IPR034678">
    <property type="entry name" value="RNApol_RpoC1"/>
</dbReference>
<evidence type="ECO:0000313" key="11">
    <source>
        <dbReference type="EMBL" id="UEV86439.1"/>
    </source>
</evidence>
<feature type="domain" description="RNA polymerase N-terminal" evidence="10">
    <location>
        <begin position="275"/>
        <end position="559"/>
    </location>
</feature>
<keyword evidence="8" id="KW-0460">Magnesium</keyword>
<evidence type="ECO:0000256" key="6">
    <source>
        <dbReference type="ARBA" id="ARBA00023163"/>
    </source>
</evidence>
<feature type="binding site" evidence="8">
    <location>
        <position position="509"/>
    </location>
    <ligand>
        <name>Mg(2+)</name>
        <dbReference type="ChEBI" id="CHEBI:18420"/>
    </ligand>
</feature>
<evidence type="ECO:0000259" key="10">
    <source>
        <dbReference type="SMART" id="SM00663"/>
    </source>
</evidence>
<comment type="similarity">
    <text evidence="2 8">Belongs to the RNA polymerase beta' chain family. RpoC1 subfamily.</text>
</comment>
<dbReference type="Pfam" id="PF04983">
    <property type="entry name" value="RNA_pol_Rpb1_3"/>
    <property type="match status" value="1"/>
</dbReference>
<dbReference type="EMBL" id="MW420924">
    <property type="protein sequence ID" value="UEV86439.1"/>
    <property type="molecule type" value="Genomic_DNA"/>
</dbReference>
<keyword evidence="11" id="KW-0934">Plastid</keyword>
<dbReference type="GO" id="GO:0000287">
    <property type="term" value="F:magnesium ion binding"/>
    <property type="evidence" value="ECO:0007669"/>
    <property type="project" value="UniProtKB-UniRule"/>
</dbReference>
<comment type="subcellular location">
    <subcellularLocation>
        <location evidence="8">Plastid</location>
        <location evidence="8">Chloroplast</location>
    </subcellularLocation>
</comment>
<proteinExistence type="inferred from homology"/>
<evidence type="ECO:0000256" key="5">
    <source>
        <dbReference type="ARBA" id="ARBA00022695"/>
    </source>
</evidence>
<comment type="subunit">
    <text evidence="8">In plastids the minimal PEP RNA polymerase catalytic core is composed of four subunits: alpha, beta, beta', and beta''. When a (nuclear-encoded) sigma factor is associated with the core the holoenzyme is formed, which can initiate transcription.</text>
</comment>
<gene>
    <name evidence="8 11" type="primary">rpoC1</name>
</gene>
<dbReference type="GO" id="GO:0009507">
    <property type="term" value="C:chloroplast"/>
    <property type="evidence" value="ECO:0007669"/>
    <property type="project" value="UniProtKB-SubCell"/>
</dbReference>
<geneLocation type="chloroplast" evidence="11"/>
<keyword evidence="4 8" id="KW-0808">Transferase</keyword>
<dbReference type="InterPro" id="IPR006592">
    <property type="entry name" value="RNA_pol_N"/>
</dbReference>
<accession>A0A8K1S8J7</accession>
<comment type="catalytic activity">
    <reaction evidence="7 8 9">
        <text>RNA(n) + a ribonucleoside 5'-triphosphate = RNA(n+1) + diphosphate</text>
        <dbReference type="Rhea" id="RHEA:21248"/>
        <dbReference type="Rhea" id="RHEA-COMP:14527"/>
        <dbReference type="Rhea" id="RHEA-COMP:17342"/>
        <dbReference type="ChEBI" id="CHEBI:33019"/>
        <dbReference type="ChEBI" id="CHEBI:61557"/>
        <dbReference type="ChEBI" id="CHEBI:140395"/>
        <dbReference type="EC" id="2.7.7.6"/>
    </reaction>
</comment>
<evidence type="ECO:0000256" key="9">
    <source>
        <dbReference type="RuleBase" id="RU004279"/>
    </source>
</evidence>
<dbReference type="AlphaFoldDB" id="A0A8K1S8J7"/>
<dbReference type="HAMAP" id="MF_01323">
    <property type="entry name" value="RNApol_bact_RpoC1"/>
    <property type="match status" value="1"/>
</dbReference>
<dbReference type="InterPro" id="IPR045867">
    <property type="entry name" value="DNA-dir_RpoC_beta_prime"/>
</dbReference>
<sequence length="696" mass="80543">MIDSKKKHQKLRITLVSPEQIRAWCEKTLPNGEKVGQVLNPRTIDLVTNKPKRNGLFCERIFGPVKNGVCACEKKPGEEKKGFPFGDRKKKKTSICEHCGVELVDSRVRRYRMGYIQLVCPVTHIWYFKRIPSYIAMLIGKKNSEIKDLVYCNIIYPNIFLARPTTNRPTISRFRGLLQHEDIPSWMDFIVPYISGWNFVEFQEREIAIGGNAIQKQLTGLDLRILLDQSYIEWKKLLKNYKIQRGKNKIQQRNHFLSRRIKFAKYLIQAKIQPEWMVLCLLPVLPPELRPIFALGQQMVVESDLNKLYQKVLIRNKNLQTSFEMQGGPFYSTGDFLTLQKRLLQEAVDALLDNDRTVGQPRNFHNRPYKSFSDVIAGKEGRFRTNLLGKRVDYSGRSVIIVGPSLALHQCGLPREMAIKLFQPFLIRSLIGRGFASNLRAAKNLIQKRKNIVWKILKKVMLGHPVLLNRAPTLHKFGILAFQPILVKEHAIRLHPLVCTGFNADFDGDQMAVHVPLSPEAIVEARLLMFSYTNILSTSHGSPITIPTQDMLLGLYILTVEKPQDIYEIRYHPFQSKEIIFFRKKNTYFLSFNHVFIAFQKKQVQLNNPLWLKWKVANGSILTPTAREVPIEIQYHPKGLSQQIYEHYVTQNDRIEQIICIYIRTTVGRVLFNREIKNAIKTTSKLFESSQTTPAF</sequence>
<keyword evidence="5 8" id="KW-0548">Nucleotidyltransferase</keyword>
<dbReference type="InterPro" id="IPR007066">
    <property type="entry name" value="RNA_pol_Rpb1_3"/>
</dbReference>
<dbReference type="InterPro" id="IPR000722">
    <property type="entry name" value="RNA_pol_asu"/>
</dbReference>
<feature type="binding site" evidence="8">
    <location>
        <position position="505"/>
    </location>
    <ligand>
        <name>Mg(2+)</name>
        <dbReference type="ChEBI" id="CHEBI:18420"/>
    </ligand>
</feature>
<name>A0A8K1S8J7_9SPER</name>
<dbReference type="EC" id="2.7.7.6" evidence="8"/>
<feature type="binding site" evidence="8">
    <location>
        <position position="72"/>
    </location>
    <ligand>
        <name>Zn(2+)</name>
        <dbReference type="ChEBI" id="CHEBI:29105"/>
    </ligand>
</feature>
<dbReference type="PANTHER" id="PTHR19376">
    <property type="entry name" value="DNA-DIRECTED RNA POLYMERASE"/>
    <property type="match status" value="1"/>
</dbReference>
<dbReference type="GO" id="GO:0003677">
    <property type="term" value="F:DNA binding"/>
    <property type="evidence" value="ECO:0007669"/>
    <property type="project" value="UniProtKB-UniRule"/>
</dbReference>
<reference evidence="11" key="1">
    <citation type="submission" date="2020-12" db="EMBL/GenBank/DDBJ databases">
        <title>Complete Chloroplast Genome Sequence of Ephedra przewalskii Stapf.</title>
        <authorList>
            <person name="Zhu S."/>
            <person name="Chen H."/>
            <person name="Jiang M."/>
            <person name="Liu C."/>
        </authorList>
    </citation>
    <scope>NUCLEOTIDE SEQUENCE</scope>
</reference>
<feature type="binding site" evidence="8">
    <location>
        <position position="507"/>
    </location>
    <ligand>
        <name>Mg(2+)</name>
        <dbReference type="ChEBI" id="CHEBI:18420"/>
    </ligand>
</feature>
<comment type="cofactor">
    <cofactor evidence="8">
        <name>Mg(2+)</name>
        <dbReference type="ChEBI" id="CHEBI:18420"/>
    </cofactor>
    <text evidence="8">Binds 1 Mg(2+) ion per subunit.</text>
</comment>
<dbReference type="SMART" id="SM00663">
    <property type="entry name" value="RPOLA_N"/>
    <property type="match status" value="1"/>
</dbReference>
<keyword evidence="3 8" id="KW-0240">DNA-directed RNA polymerase</keyword>
<dbReference type="GO" id="GO:0008270">
    <property type="term" value="F:zinc ion binding"/>
    <property type="evidence" value="ECO:0007669"/>
    <property type="project" value="UniProtKB-UniRule"/>
</dbReference>
<comment type="function">
    <text evidence="1 8 9">DNA-dependent RNA polymerase catalyzes the transcription of DNA into RNA using the four ribonucleoside triphosphates as substrates.</text>
</comment>
<organism evidence="11">
    <name type="scientific">Ephedra przewalskii</name>
    <dbReference type="NCBI Taxonomy" id="257425"/>
    <lineage>
        <taxon>Eukaryota</taxon>
        <taxon>Viridiplantae</taxon>
        <taxon>Streptophyta</taxon>
        <taxon>Embryophyta</taxon>
        <taxon>Tracheophyta</taxon>
        <taxon>Spermatophyta</taxon>
        <taxon>Gnetopsida</taxon>
        <taxon>Gnetidae</taxon>
        <taxon>Ephedrales</taxon>
        <taxon>Ephedraceae</taxon>
        <taxon>Ephedra</taxon>
    </lineage>
</organism>
<dbReference type="GO" id="GO:0003899">
    <property type="term" value="F:DNA-directed RNA polymerase activity"/>
    <property type="evidence" value="ECO:0007669"/>
    <property type="project" value="UniProtKB-UniRule"/>
</dbReference>
<evidence type="ECO:0000256" key="3">
    <source>
        <dbReference type="ARBA" id="ARBA00022478"/>
    </source>
</evidence>
<dbReference type="Gene3D" id="4.10.860.120">
    <property type="entry name" value="RNA polymerase II, clamp domain"/>
    <property type="match status" value="1"/>
</dbReference>
<evidence type="ECO:0000256" key="4">
    <source>
        <dbReference type="ARBA" id="ARBA00022679"/>
    </source>
</evidence>
<keyword evidence="8" id="KW-0862">Zinc</keyword>
<dbReference type="GO" id="GO:0000428">
    <property type="term" value="C:DNA-directed RNA polymerase complex"/>
    <property type="evidence" value="ECO:0007669"/>
    <property type="project" value="UniProtKB-KW"/>
</dbReference>
<dbReference type="Gene3D" id="1.10.40.90">
    <property type="match status" value="1"/>
</dbReference>
<feature type="binding site" evidence="8">
    <location>
        <position position="99"/>
    </location>
    <ligand>
        <name>Zn(2+)</name>
        <dbReference type="ChEBI" id="CHEBI:29105"/>
    </ligand>
</feature>
<protein>
    <recommendedName>
        <fullName evidence="8">DNA-directed RNA polymerase subunit beta'</fullName>
        <ecNumber evidence="8">2.7.7.6</ecNumber>
    </recommendedName>
    <alternativeName>
        <fullName evidence="8">PEP</fullName>
    </alternativeName>
    <alternativeName>
        <fullName evidence="8">Plastid-encoded RNA polymerase subunit beta'</fullName>
        <shortName evidence="8">RNA polymerase subunit beta'</shortName>
    </alternativeName>
</protein>
<evidence type="ECO:0000256" key="2">
    <source>
        <dbReference type="ARBA" id="ARBA00007207"/>
    </source>
</evidence>
<feature type="binding site" evidence="8">
    <location>
        <position position="70"/>
    </location>
    <ligand>
        <name>Zn(2+)</name>
        <dbReference type="ChEBI" id="CHEBI:29105"/>
    </ligand>
</feature>
<keyword evidence="11" id="KW-0150">Chloroplast</keyword>
<evidence type="ECO:0000256" key="7">
    <source>
        <dbReference type="ARBA" id="ARBA00048552"/>
    </source>
</evidence>
<feature type="binding site" evidence="8">
    <location>
        <position position="96"/>
    </location>
    <ligand>
        <name>Zn(2+)</name>
        <dbReference type="ChEBI" id="CHEBI:29105"/>
    </ligand>
</feature>
<comment type="cofactor">
    <cofactor evidence="8">
        <name>Zn(2+)</name>
        <dbReference type="ChEBI" id="CHEBI:29105"/>
    </cofactor>
    <text evidence="8">Binds 1 Zn(2+) ion per subunit.</text>
</comment>
<dbReference type="PANTHER" id="PTHR19376:SF54">
    <property type="entry name" value="DNA-DIRECTED RNA POLYMERASE SUBUNIT BETA"/>
    <property type="match status" value="1"/>
</dbReference>
<evidence type="ECO:0000256" key="1">
    <source>
        <dbReference type="ARBA" id="ARBA00004026"/>
    </source>
</evidence>
<dbReference type="InterPro" id="IPR042102">
    <property type="entry name" value="RNA_pol_Rpb1_3_sf"/>
</dbReference>
<dbReference type="Gene3D" id="2.40.40.20">
    <property type="match status" value="1"/>
</dbReference>
<keyword evidence="8" id="KW-0479">Metal-binding</keyword>
<dbReference type="Pfam" id="PF00623">
    <property type="entry name" value="RNA_pol_Rpb1_2"/>
    <property type="match status" value="2"/>
</dbReference>
<dbReference type="Pfam" id="PF04997">
    <property type="entry name" value="RNA_pol_Rpb1_1"/>
    <property type="match status" value="1"/>
</dbReference>
<keyword evidence="6 8" id="KW-0804">Transcription</keyword>